<keyword evidence="3" id="KW-0812">Transmembrane</keyword>
<proteinExistence type="inferred from homology"/>
<dbReference type="GO" id="GO:0016878">
    <property type="term" value="F:acid-thiol ligase activity"/>
    <property type="evidence" value="ECO:0007669"/>
    <property type="project" value="UniProtKB-ARBA"/>
</dbReference>
<dbReference type="InterPro" id="IPR020845">
    <property type="entry name" value="AMP-binding_CS"/>
</dbReference>
<feature type="domain" description="AMP-binding enzyme C-terminal" evidence="5">
    <location>
        <begin position="421"/>
        <end position="496"/>
    </location>
</feature>
<evidence type="ECO:0000313" key="6">
    <source>
        <dbReference type="EMBL" id="MBD3324874.1"/>
    </source>
</evidence>
<dbReference type="InterPro" id="IPR025110">
    <property type="entry name" value="AMP-bd_C"/>
</dbReference>
<dbReference type="CDD" id="cd05936">
    <property type="entry name" value="FC-FACS_FadD_like"/>
    <property type="match status" value="1"/>
</dbReference>
<gene>
    <name evidence="6" type="ORF">GF339_09835</name>
</gene>
<keyword evidence="3" id="KW-1133">Transmembrane helix</keyword>
<accession>A0A9D5JVG2</accession>
<feature type="transmembrane region" description="Helical" evidence="3">
    <location>
        <begin position="245"/>
        <end position="265"/>
    </location>
</feature>
<dbReference type="PANTHER" id="PTHR43767:SF1">
    <property type="entry name" value="NONRIBOSOMAL PEPTIDE SYNTHASE PES1 (EUROFUNG)-RELATED"/>
    <property type="match status" value="1"/>
</dbReference>
<dbReference type="PANTHER" id="PTHR43767">
    <property type="entry name" value="LONG-CHAIN-FATTY-ACID--COA LIGASE"/>
    <property type="match status" value="1"/>
</dbReference>
<reference evidence="6" key="1">
    <citation type="submission" date="2019-11" db="EMBL/GenBank/DDBJ databases">
        <title>Microbial mats filling the niche in hypersaline microbial mats.</title>
        <authorList>
            <person name="Wong H.L."/>
            <person name="Macleod F.I."/>
            <person name="White R.A. III"/>
            <person name="Burns B.P."/>
        </authorList>
    </citation>
    <scope>NUCLEOTIDE SEQUENCE</scope>
    <source>
        <strain evidence="6">Rbin_158</strain>
    </source>
</reference>
<dbReference type="NCBIfam" id="NF004837">
    <property type="entry name" value="PRK06187.1"/>
    <property type="match status" value="1"/>
</dbReference>
<organism evidence="6 7">
    <name type="scientific">candidate division KSB3 bacterium</name>
    <dbReference type="NCBI Taxonomy" id="2044937"/>
    <lineage>
        <taxon>Bacteria</taxon>
        <taxon>candidate division KSB3</taxon>
    </lineage>
</organism>
<dbReference type="InterPro" id="IPR000873">
    <property type="entry name" value="AMP-dep_synth/lig_dom"/>
</dbReference>
<dbReference type="Pfam" id="PF13193">
    <property type="entry name" value="AMP-binding_C"/>
    <property type="match status" value="1"/>
</dbReference>
<protein>
    <submittedName>
        <fullName evidence="6">Long-chain-fatty-acid--CoA ligase</fullName>
    </submittedName>
</protein>
<dbReference type="AlphaFoldDB" id="A0A9D5JVG2"/>
<dbReference type="InterPro" id="IPR050237">
    <property type="entry name" value="ATP-dep_AMP-bd_enzyme"/>
</dbReference>
<feature type="transmembrane region" description="Helical" evidence="3">
    <location>
        <begin position="204"/>
        <end position="225"/>
    </location>
</feature>
<evidence type="ECO:0000313" key="7">
    <source>
        <dbReference type="Proteomes" id="UP000649604"/>
    </source>
</evidence>
<feature type="domain" description="AMP-dependent synthetase/ligase" evidence="4">
    <location>
        <begin position="9"/>
        <end position="371"/>
    </location>
</feature>
<dbReference type="Proteomes" id="UP000649604">
    <property type="component" value="Unassembled WGS sequence"/>
</dbReference>
<evidence type="ECO:0000256" key="2">
    <source>
        <dbReference type="ARBA" id="ARBA00022598"/>
    </source>
</evidence>
<dbReference type="Gene3D" id="3.30.300.30">
    <property type="match status" value="1"/>
</dbReference>
<evidence type="ECO:0000256" key="1">
    <source>
        <dbReference type="ARBA" id="ARBA00006432"/>
    </source>
</evidence>
<name>A0A9D5JVG2_9BACT</name>
<dbReference type="PROSITE" id="PS00455">
    <property type="entry name" value="AMP_BINDING"/>
    <property type="match status" value="1"/>
</dbReference>
<keyword evidence="2 6" id="KW-0436">Ligase</keyword>
<dbReference type="Gene3D" id="3.40.50.12780">
    <property type="entry name" value="N-terminal domain of ligase-like"/>
    <property type="match status" value="1"/>
</dbReference>
<dbReference type="FunFam" id="3.30.300.30:FF:000008">
    <property type="entry name" value="2,3-dihydroxybenzoate-AMP ligase"/>
    <property type="match status" value="1"/>
</dbReference>
<comment type="similarity">
    <text evidence="1">Belongs to the ATP-dependent AMP-binding enzyme family.</text>
</comment>
<comment type="caution">
    <text evidence="6">The sequence shown here is derived from an EMBL/GenBank/DDBJ whole genome shotgun (WGS) entry which is preliminary data.</text>
</comment>
<evidence type="ECO:0000256" key="3">
    <source>
        <dbReference type="SAM" id="Phobius"/>
    </source>
</evidence>
<keyword evidence="3" id="KW-0472">Membrane</keyword>
<dbReference type="Pfam" id="PF00501">
    <property type="entry name" value="AMP-binding"/>
    <property type="match status" value="1"/>
</dbReference>
<evidence type="ECO:0000259" key="4">
    <source>
        <dbReference type="Pfam" id="PF00501"/>
    </source>
</evidence>
<dbReference type="InterPro" id="IPR042099">
    <property type="entry name" value="ANL_N_sf"/>
</dbReference>
<evidence type="ECO:0000259" key="5">
    <source>
        <dbReference type="Pfam" id="PF13193"/>
    </source>
</evidence>
<dbReference type="SUPFAM" id="SSF56801">
    <property type="entry name" value="Acetyl-CoA synthetase-like"/>
    <property type="match status" value="1"/>
</dbReference>
<dbReference type="InterPro" id="IPR045851">
    <property type="entry name" value="AMP-bd_C_sf"/>
</dbReference>
<dbReference type="EMBL" id="WJJP01000314">
    <property type="protein sequence ID" value="MBD3324874.1"/>
    <property type="molecule type" value="Genomic_DNA"/>
</dbReference>
<sequence length="509" mass="55813">MMTLGSMLAEVAQRTPRKCAVKFQKRKIPYRELHEAVNNVAHGLLSLGLQKGDRVGILCENRPEYIYTYFAVVTFGGIVVPINTFLTGNEIAYIVNDCEVKVLVTSNKFLRTVQPVLGQMPTITHVVVVDAAAEQSEHVAFETLMASHPADTPAAEVSPEDLAVFIYTSGTTGKPKGAMLSHGNLLANARDSSEAIHVVAKDKFLLFLPMFHSFTFTVCVLIPLFKGATILLLGSVKAFDDIKRALLFDRATIFIGVPAVFNVLANKSLPRILKYIHALRVFVSGSAPLPSPVIGKIEQKFGVPLCEGYGLSEASPVVAVNPRFGVRKAGSVGPPIPNVQVKIVDEQVTELPVGEVGELAVQGPNVMQGYYHLPEDTAKTLVDGWLLTGDIAKLDEEGYIYIVDRKKDMLLVRGINVYPREIEEALYTHPKIVECAVIGVADEAKGEVPKAFIVVREGETLSEREVREFCKQNLATYKLPKYIEFRPSLPKNATQKILKRDLRSGSEGS</sequence>